<keyword evidence="3" id="KW-1185">Reference proteome</keyword>
<dbReference type="PROSITE" id="PS50948">
    <property type="entry name" value="PAN"/>
    <property type="match status" value="1"/>
</dbReference>
<dbReference type="AlphaFoldDB" id="A0AAD4NDM4"/>
<gene>
    <name evidence="2" type="ORF">DdX_02885</name>
</gene>
<dbReference type="Proteomes" id="UP001201812">
    <property type="component" value="Unassembled WGS sequence"/>
</dbReference>
<proteinExistence type="predicted"/>
<evidence type="ECO:0000313" key="2">
    <source>
        <dbReference type="EMBL" id="KAI1726185.1"/>
    </source>
</evidence>
<accession>A0AAD4NDM4</accession>
<reference evidence="2" key="1">
    <citation type="submission" date="2022-01" db="EMBL/GenBank/DDBJ databases">
        <title>Genome Sequence Resource for Two Populations of Ditylenchus destructor, the Migratory Endoparasitic Phytonematode.</title>
        <authorList>
            <person name="Zhang H."/>
            <person name="Lin R."/>
            <person name="Xie B."/>
        </authorList>
    </citation>
    <scope>NUCLEOTIDE SEQUENCE</scope>
    <source>
        <strain evidence="2">BazhouSP</strain>
    </source>
</reference>
<feature type="domain" description="Apple" evidence="1">
    <location>
        <begin position="50"/>
        <end position="136"/>
    </location>
</feature>
<comment type="caution">
    <text evidence="2">The sequence shown here is derived from an EMBL/GenBank/DDBJ whole genome shotgun (WGS) entry which is preliminary data.</text>
</comment>
<organism evidence="2 3">
    <name type="scientific">Ditylenchus destructor</name>
    <dbReference type="NCBI Taxonomy" id="166010"/>
    <lineage>
        <taxon>Eukaryota</taxon>
        <taxon>Metazoa</taxon>
        <taxon>Ecdysozoa</taxon>
        <taxon>Nematoda</taxon>
        <taxon>Chromadorea</taxon>
        <taxon>Rhabditida</taxon>
        <taxon>Tylenchina</taxon>
        <taxon>Tylenchomorpha</taxon>
        <taxon>Sphaerularioidea</taxon>
        <taxon>Anguinidae</taxon>
        <taxon>Anguininae</taxon>
        <taxon>Ditylenchus</taxon>
    </lineage>
</organism>
<dbReference type="EMBL" id="JAKKPZ010000002">
    <property type="protein sequence ID" value="KAI1726185.1"/>
    <property type="molecule type" value="Genomic_DNA"/>
</dbReference>
<protein>
    <submittedName>
        <fullName evidence="2">PAN domain containing protein</fullName>
    </submittedName>
</protein>
<name>A0AAD4NDM4_9BILA</name>
<evidence type="ECO:0000259" key="1">
    <source>
        <dbReference type="PROSITE" id="PS50948"/>
    </source>
</evidence>
<dbReference type="InterPro" id="IPR003609">
    <property type="entry name" value="Pan_app"/>
</dbReference>
<evidence type="ECO:0000313" key="3">
    <source>
        <dbReference type="Proteomes" id="UP001201812"/>
    </source>
</evidence>
<sequence>MGMMSRVSIAAPLAFSRMDIPASAENIIPHGIPLVLQPSAIASPAFVTACIVTFQLFEEISIEDIQVTRVVSVSSLNECAYICYQQSCSHAFYEPLNHSESADFNARCSLDTSSLKETCNWNVERHYSLKSVKPTVLSCLRCEPAKPTRMSHLYTTMATPLVQKDYKTNDNETPKSISYHPLVQTELTATVTVTNLENEGSPFSADFPTTKEDALSEETTVSTSVNTQNFDTTESLSYHEIWKYTSSDEAMSSAITENVSSLSSTENTETTESGRQHISLYNTVKSMQANNAFTNPTQIPESTTEEYINFMTGLYDNQTDTEGITLSSPLPTPADDEIIQTEDYELLEMPTKPTLPPALANMHRPKSVGVVVPARFPAQTIDHNYSTEEPMLSTFTSETSSMASASSRMIPSTQDEIKSTKDMDDNIIGTMGFDSTMITTTEESNQGFSKKLSSGTTNESLIEPTTELKFVEDVSSFINMMNQRTTQTLPEAKEFNARDDKPMEEVAQLIDSVANHRNNFEELVRSSNGKEGEFGADSMNITEMSGTFRLSHNSAAQGLKIDLYYNKNPRR</sequence>